<dbReference type="NCBIfam" id="TIGR01251">
    <property type="entry name" value="ribP_PPkin"/>
    <property type="match status" value="1"/>
</dbReference>
<protein>
    <recommendedName>
        <fullName evidence="3">Phosphoribosyltransferase domain-containing protein</fullName>
    </recommendedName>
</protein>
<dbReference type="EMBL" id="HBGW01090675">
    <property type="protein sequence ID" value="CAD9639738.1"/>
    <property type="molecule type" value="Transcribed_RNA"/>
</dbReference>
<evidence type="ECO:0000313" key="4">
    <source>
        <dbReference type="EMBL" id="CAD9639738.1"/>
    </source>
</evidence>
<dbReference type="GO" id="GO:0006164">
    <property type="term" value="P:purine nucleotide biosynthetic process"/>
    <property type="evidence" value="ECO:0007669"/>
    <property type="project" value="TreeGrafter"/>
</dbReference>
<dbReference type="Gene3D" id="3.40.50.2020">
    <property type="match status" value="2"/>
</dbReference>
<proteinExistence type="inferred from homology"/>
<dbReference type="SMART" id="SM01400">
    <property type="entry name" value="Pribosyltran_N"/>
    <property type="match status" value="1"/>
</dbReference>
<accession>A0A7S2QDK4</accession>
<sequence>MSELEWKRFNDGFPNLQINKEDAERLESFYGTCFIVSFHSPAVIFEQLALLYALPKMRARNFRVILPWFSTGTMERVDQAGQIATANSLARMLSATPMGPSGPATVVIYDIHALQEQFYFHDTILVELKSAVWLLKHHIQELLRQNPKEEIAIAFPDDGAHKRFKAKFAEFPLIICAKTREGDKRVVSVREGAPKNRHCIIVDDLVQSGGTLLECAKPLKDLGATKVSCFVTHGVFPKESWRKFVDCDLIHKFWITDSIPTTCREIEGLAPFEVLSLAPLIANYLIGVAEED</sequence>
<dbReference type="PANTHER" id="PTHR10210:SF45">
    <property type="entry name" value="RIBOSE-PHOSPHATE PYROPHOSPHOKINASE 3, CHLOROPLASTIC"/>
    <property type="match status" value="1"/>
</dbReference>
<evidence type="ECO:0000256" key="1">
    <source>
        <dbReference type="ARBA" id="ARBA00006478"/>
    </source>
</evidence>
<name>A0A7S2QDK4_9DINO</name>
<comment type="similarity">
    <text evidence="1 2">Belongs to the ribose-phosphate pyrophosphokinase family.</text>
</comment>
<organism evidence="4">
    <name type="scientific">Zooxanthella nutricula</name>
    <dbReference type="NCBI Taxonomy" id="1333877"/>
    <lineage>
        <taxon>Eukaryota</taxon>
        <taxon>Sar</taxon>
        <taxon>Alveolata</taxon>
        <taxon>Dinophyceae</taxon>
        <taxon>Peridiniales</taxon>
        <taxon>Peridiniales incertae sedis</taxon>
        <taxon>Zooxanthella</taxon>
    </lineage>
</organism>
<dbReference type="GO" id="GO:0002189">
    <property type="term" value="C:ribose phosphate diphosphokinase complex"/>
    <property type="evidence" value="ECO:0007669"/>
    <property type="project" value="TreeGrafter"/>
</dbReference>
<feature type="domain" description="Phosphoribosyltransferase" evidence="3">
    <location>
        <begin position="179"/>
        <end position="233"/>
    </location>
</feature>
<dbReference type="CDD" id="cd06223">
    <property type="entry name" value="PRTases_typeI"/>
    <property type="match status" value="1"/>
</dbReference>
<dbReference type="InterPro" id="IPR005946">
    <property type="entry name" value="Rib-P_diPkinase"/>
</dbReference>
<dbReference type="GO" id="GO:0005737">
    <property type="term" value="C:cytoplasm"/>
    <property type="evidence" value="ECO:0007669"/>
    <property type="project" value="TreeGrafter"/>
</dbReference>
<dbReference type="Pfam" id="PF00156">
    <property type="entry name" value="Pribosyltran"/>
    <property type="match status" value="1"/>
</dbReference>
<evidence type="ECO:0000256" key="2">
    <source>
        <dbReference type="RuleBase" id="RU004324"/>
    </source>
</evidence>
<gene>
    <name evidence="4" type="ORF">BRAN1462_LOCUS57560</name>
</gene>
<dbReference type="InterPro" id="IPR000836">
    <property type="entry name" value="PRTase_dom"/>
</dbReference>
<dbReference type="AlphaFoldDB" id="A0A7S2QDK4"/>
<dbReference type="SUPFAM" id="SSF53271">
    <property type="entry name" value="PRTase-like"/>
    <property type="match status" value="2"/>
</dbReference>
<keyword evidence="2" id="KW-0545">Nucleotide biosynthesis</keyword>
<evidence type="ECO:0000259" key="3">
    <source>
        <dbReference type="Pfam" id="PF00156"/>
    </source>
</evidence>
<reference evidence="4" key="1">
    <citation type="submission" date="2021-01" db="EMBL/GenBank/DDBJ databases">
        <authorList>
            <person name="Corre E."/>
            <person name="Pelletier E."/>
            <person name="Niang G."/>
            <person name="Scheremetjew M."/>
            <person name="Finn R."/>
            <person name="Kale V."/>
            <person name="Holt S."/>
            <person name="Cochrane G."/>
            <person name="Meng A."/>
            <person name="Brown T."/>
            <person name="Cohen L."/>
        </authorList>
    </citation>
    <scope>NUCLEOTIDE SEQUENCE</scope>
    <source>
        <strain evidence="4">RCC3387</strain>
    </source>
</reference>
<dbReference type="GO" id="GO:0006015">
    <property type="term" value="P:5-phosphoribose 1-diphosphate biosynthetic process"/>
    <property type="evidence" value="ECO:0007669"/>
    <property type="project" value="TreeGrafter"/>
</dbReference>
<dbReference type="InterPro" id="IPR029057">
    <property type="entry name" value="PRTase-like"/>
</dbReference>
<dbReference type="GO" id="GO:0000287">
    <property type="term" value="F:magnesium ion binding"/>
    <property type="evidence" value="ECO:0007669"/>
    <property type="project" value="InterPro"/>
</dbReference>
<dbReference type="PANTHER" id="PTHR10210">
    <property type="entry name" value="RIBOSE-PHOSPHATE DIPHOSPHOKINASE FAMILY MEMBER"/>
    <property type="match status" value="1"/>
</dbReference>